<dbReference type="Gene3D" id="2.20.28.10">
    <property type="match status" value="1"/>
</dbReference>
<dbReference type="GO" id="GO:0016567">
    <property type="term" value="P:protein ubiquitination"/>
    <property type="evidence" value="ECO:0007669"/>
    <property type="project" value="TreeGrafter"/>
</dbReference>
<evidence type="ECO:0008006" key="11">
    <source>
        <dbReference type="Google" id="ProtNLM"/>
    </source>
</evidence>
<evidence type="ECO:0000256" key="4">
    <source>
        <dbReference type="PROSITE-ProRule" id="PRU00601"/>
    </source>
</evidence>
<dbReference type="GO" id="GO:0061630">
    <property type="term" value="F:ubiquitin protein ligase activity"/>
    <property type="evidence" value="ECO:0007669"/>
    <property type="project" value="TreeGrafter"/>
</dbReference>
<dbReference type="EMBL" id="JAPQKO010000008">
    <property type="protein sequence ID" value="KAJ5151815.1"/>
    <property type="molecule type" value="Genomic_DNA"/>
</dbReference>
<evidence type="ECO:0000259" key="7">
    <source>
        <dbReference type="PROSITE" id="PS51266"/>
    </source>
</evidence>
<dbReference type="GO" id="GO:0005634">
    <property type="term" value="C:nucleus"/>
    <property type="evidence" value="ECO:0007669"/>
    <property type="project" value="TreeGrafter"/>
</dbReference>
<name>A0A9W9HN59_9EURO</name>
<evidence type="ECO:0000313" key="9">
    <source>
        <dbReference type="EMBL" id="KAJ5151815.1"/>
    </source>
</evidence>
<feature type="compositionally biased region" description="Polar residues" evidence="5">
    <location>
        <begin position="121"/>
        <end position="141"/>
    </location>
</feature>
<dbReference type="PANTHER" id="PTHR21319:SF0">
    <property type="entry name" value="AND RING FINGER DOMAIN PROTEIN, PUTATIVE (AFU_ORTHOLOGUE AFUA_1G08900)-RELATED"/>
    <property type="match status" value="1"/>
</dbReference>
<keyword evidence="10" id="KW-1185">Reference proteome</keyword>
<comment type="caution">
    <text evidence="9">The sequence shown here is derived from an EMBL/GenBank/DDBJ whole genome shotgun (WGS) entry which is preliminary data.</text>
</comment>
<reference evidence="9" key="2">
    <citation type="journal article" date="2023" name="IMA Fungus">
        <title>Comparative genomic study of the Penicillium genus elucidates a diverse pangenome and 15 lateral gene transfer events.</title>
        <authorList>
            <person name="Petersen C."/>
            <person name="Sorensen T."/>
            <person name="Nielsen M.R."/>
            <person name="Sondergaard T.E."/>
            <person name="Sorensen J.L."/>
            <person name="Fitzpatrick D.A."/>
            <person name="Frisvad J.C."/>
            <person name="Nielsen K.L."/>
        </authorList>
    </citation>
    <scope>NUCLEOTIDE SEQUENCE</scope>
    <source>
        <strain evidence="9">IBT 21917</strain>
    </source>
</reference>
<dbReference type="SUPFAM" id="SSF57850">
    <property type="entry name" value="RING/U-box"/>
    <property type="match status" value="1"/>
</dbReference>
<dbReference type="Pfam" id="PF14599">
    <property type="entry name" value="zinc_ribbon_6"/>
    <property type="match status" value="1"/>
</dbReference>
<keyword evidence="1" id="KW-0479">Metal-binding</keyword>
<keyword evidence="2 4" id="KW-0863">Zinc-finger</keyword>
<dbReference type="SMART" id="SM00184">
    <property type="entry name" value="RING"/>
    <property type="match status" value="1"/>
</dbReference>
<dbReference type="Pfam" id="PF13639">
    <property type="entry name" value="zf-RING_2"/>
    <property type="match status" value="1"/>
</dbReference>
<organism evidence="9 10">
    <name type="scientific">Penicillium capsulatum</name>
    <dbReference type="NCBI Taxonomy" id="69766"/>
    <lineage>
        <taxon>Eukaryota</taxon>
        <taxon>Fungi</taxon>
        <taxon>Dikarya</taxon>
        <taxon>Ascomycota</taxon>
        <taxon>Pezizomycotina</taxon>
        <taxon>Eurotiomycetes</taxon>
        <taxon>Eurotiomycetidae</taxon>
        <taxon>Eurotiales</taxon>
        <taxon>Aspergillaceae</taxon>
        <taxon>Penicillium</taxon>
    </lineage>
</organism>
<dbReference type="InterPro" id="IPR001841">
    <property type="entry name" value="Znf_RING"/>
</dbReference>
<gene>
    <name evidence="9" type="ORF">N7492_010110</name>
</gene>
<feature type="compositionally biased region" description="Polar residues" evidence="5">
    <location>
        <begin position="288"/>
        <end position="301"/>
    </location>
</feature>
<feature type="compositionally biased region" description="Polar residues" evidence="5">
    <location>
        <begin position="257"/>
        <end position="270"/>
    </location>
</feature>
<evidence type="ECO:0000256" key="2">
    <source>
        <dbReference type="ARBA" id="ARBA00022771"/>
    </source>
</evidence>
<dbReference type="InterPro" id="IPR008913">
    <property type="entry name" value="Znf_CHY"/>
</dbReference>
<feature type="domain" description="RING-type" evidence="6">
    <location>
        <begin position="472"/>
        <end position="514"/>
    </location>
</feature>
<dbReference type="OrthoDB" id="411372at2759"/>
<evidence type="ECO:0000256" key="5">
    <source>
        <dbReference type="SAM" id="MobiDB-lite"/>
    </source>
</evidence>
<dbReference type="AlphaFoldDB" id="A0A9W9HN59"/>
<protein>
    <recommendedName>
        <fullName evidence="11">Zf-CHY-domain-containing protein</fullName>
    </recommendedName>
</protein>
<dbReference type="Gene3D" id="3.30.40.10">
    <property type="entry name" value="Zinc/RING finger domain, C3HC4 (zinc finger)"/>
    <property type="match status" value="1"/>
</dbReference>
<feature type="compositionally biased region" description="Acidic residues" evidence="5">
    <location>
        <begin position="720"/>
        <end position="751"/>
    </location>
</feature>
<feature type="region of interest" description="Disordered" evidence="5">
    <location>
        <begin position="252"/>
        <end position="332"/>
    </location>
</feature>
<dbReference type="InterPro" id="IPR017921">
    <property type="entry name" value="Znf_CTCHY"/>
</dbReference>
<dbReference type="GO" id="GO:0006511">
    <property type="term" value="P:ubiquitin-dependent protein catabolic process"/>
    <property type="evidence" value="ECO:0007669"/>
    <property type="project" value="TreeGrafter"/>
</dbReference>
<dbReference type="SUPFAM" id="SSF161245">
    <property type="entry name" value="Zinc hairpin stack"/>
    <property type="match status" value="1"/>
</dbReference>
<reference evidence="9" key="1">
    <citation type="submission" date="2022-11" db="EMBL/GenBank/DDBJ databases">
        <authorList>
            <person name="Petersen C."/>
        </authorList>
    </citation>
    <scope>NUCLEOTIDE SEQUENCE</scope>
    <source>
        <strain evidence="9">IBT 21917</strain>
    </source>
</reference>
<feature type="region of interest" description="Disordered" evidence="5">
    <location>
        <begin position="590"/>
        <end position="637"/>
    </location>
</feature>
<dbReference type="InterPro" id="IPR013083">
    <property type="entry name" value="Znf_RING/FYVE/PHD"/>
</dbReference>
<evidence type="ECO:0000259" key="6">
    <source>
        <dbReference type="PROSITE" id="PS50089"/>
    </source>
</evidence>
<dbReference type="InterPro" id="IPR039512">
    <property type="entry name" value="RCHY1_zinc-ribbon"/>
</dbReference>
<feature type="region of interest" description="Disordered" evidence="5">
    <location>
        <begin position="708"/>
        <end position="759"/>
    </location>
</feature>
<dbReference type="Pfam" id="PF05495">
    <property type="entry name" value="zf-CHY"/>
    <property type="match status" value="1"/>
</dbReference>
<dbReference type="PROSITE" id="PS50089">
    <property type="entry name" value="ZF_RING_2"/>
    <property type="match status" value="1"/>
</dbReference>
<feature type="domain" description="CTCHY-type" evidence="8">
    <location>
        <begin position="405"/>
        <end position="471"/>
    </location>
</feature>
<feature type="domain" description="CHY-type" evidence="7">
    <location>
        <begin position="336"/>
        <end position="403"/>
    </location>
</feature>
<dbReference type="PANTHER" id="PTHR21319">
    <property type="entry name" value="RING FINGER AND CHY ZINC FINGER DOMAIN-CONTAINING PROTEIN 1"/>
    <property type="match status" value="1"/>
</dbReference>
<evidence type="ECO:0000259" key="8">
    <source>
        <dbReference type="PROSITE" id="PS51270"/>
    </source>
</evidence>
<dbReference type="CDD" id="cd16464">
    <property type="entry name" value="RING-H2_Pirh2-like"/>
    <property type="match status" value="1"/>
</dbReference>
<dbReference type="GO" id="GO:0008270">
    <property type="term" value="F:zinc ion binding"/>
    <property type="evidence" value="ECO:0007669"/>
    <property type="project" value="UniProtKB-KW"/>
</dbReference>
<dbReference type="InterPro" id="IPR037275">
    <property type="entry name" value="Znf_CTCHY_sf"/>
</dbReference>
<feature type="region of interest" description="Disordered" evidence="5">
    <location>
        <begin position="42"/>
        <end position="195"/>
    </location>
</feature>
<dbReference type="PROSITE" id="PS51266">
    <property type="entry name" value="ZF_CHY"/>
    <property type="match status" value="1"/>
</dbReference>
<proteinExistence type="predicted"/>
<keyword evidence="3" id="KW-0862">Zinc</keyword>
<dbReference type="InterPro" id="IPR037274">
    <property type="entry name" value="Znf_CHY_sf"/>
</dbReference>
<accession>A0A9W9HN59</accession>
<dbReference type="SUPFAM" id="SSF161219">
    <property type="entry name" value="CHY zinc finger-like"/>
    <property type="match status" value="1"/>
</dbReference>
<sequence length="759" mass="84010">MLRPSTVNQLSSRLEVIAIRCDSPRPFMSSFISSLLNELGLRSRPNHNPAPQDEAESPRDDNTDTSDIDNSDNLERRKQREGSGPISGDVASLPSPPFFATLPKDMSGRTPEPEVTRPAPRNSTFGTRSISLPATRQSDAAQATERRIDLGGGHGVQFQHADSSRLPGDPPRTNTVSPPEVGDASGNSPDHSLDVDGFGRVSLPEDDGMGWLRNKIHAIRDLNLSSNEKARMIHDLMTERYNSVQKLSPTPFAALSPTLSPSRMDNSGNQPIPGLQQPSEPSPRSPVLVTQDSLQEKSFSLTPEDLTPTYVPKTEPESPVVEAGEAADEDPDTEELAETSLGCQHYMRNVKLQCFTCKKWYTCRFCHDEAEDHHLIRKDTENMLCMLCGHPQPAAQNCSKCNEQTAQYYCDICKLWDNDSKKSIYHCGDCGICRIGQGLGKDFFHCKTCCVCLPISIEDTHRCIERSTQCDCPICGDYMFTSPETVVVMRCGHSIHNKCLSEYSKTSFRCPICSKTITNMESTFRNLDRTIESQPMPSDFKDTKGLVYCNDCGAKSVVKYHWLGLKCDLCESYNTAQIRLLQGDVSGVLEEEGVSEPTPRPRSSTLNARDEPASSLDSLHLNVDPTPPSRLSVPGPVGPDRRFVSYNMTHGRAISPVVSNYFGLPPERESDKPSSLPFFSSFTRGDNENDYGALNFLSKKLRDRYGFLGRDNPENGGVSEAEEEDEATAESSESSDNEDDGDDDEDDDGVEYIDIFGHR</sequence>
<feature type="compositionally biased region" description="Acidic residues" evidence="5">
    <location>
        <begin position="63"/>
        <end position="72"/>
    </location>
</feature>
<evidence type="ECO:0000313" key="10">
    <source>
        <dbReference type="Proteomes" id="UP001146351"/>
    </source>
</evidence>
<evidence type="ECO:0000256" key="1">
    <source>
        <dbReference type="ARBA" id="ARBA00022723"/>
    </source>
</evidence>
<dbReference type="Proteomes" id="UP001146351">
    <property type="component" value="Unassembled WGS sequence"/>
</dbReference>
<dbReference type="PROSITE" id="PS51270">
    <property type="entry name" value="ZF_CTCHY"/>
    <property type="match status" value="1"/>
</dbReference>
<evidence type="ECO:0000256" key="3">
    <source>
        <dbReference type="ARBA" id="ARBA00022833"/>
    </source>
</evidence>